<protein>
    <submittedName>
        <fullName evidence="1">Uncharacterized protein</fullName>
    </submittedName>
</protein>
<evidence type="ECO:0000313" key="1">
    <source>
        <dbReference type="EMBL" id="MBF8150157.1"/>
    </source>
</evidence>
<proteinExistence type="predicted"/>
<organism evidence="1 2">
    <name type="scientific">Winogradskyella marina</name>
    <dbReference type="NCBI Taxonomy" id="2785530"/>
    <lineage>
        <taxon>Bacteria</taxon>
        <taxon>Pseudomonadati</taxon>
        <taxon>Bacteroidota</taxon>
        <taxon>Flavobacteriia</taxon>
        <taxon>Flavobacteriales</taxon>
        <taxon>Flavobacteriaceae</taxon>
        <taxon>Winogradskyella</taxon>
    </lineage>
</organism>
<accession>A0ABS0EI72</accession>
<dbReference type="EMBL" id="JADOET010000007">
    <property type="protein sequence ID" value="MBF8150157.1"/>
    <property type="molecule type" value="Genomic_DNA"/>
</dbReference>
<comment type="caution">
    <text evidence="1">The sequence shown here is derived from an EMBL/GenBank/DDBJ whole genome shotgun (WGS) entry which is preliminary data.</text>
</comment>
<dbReference type="RefSeq" id="WP_195871429.1">
    <property type="nucleotide sequence ID" value="NZ_JADOET010000007.1"/>
</dbReference>
<name>A0ABS0EI72_9FLAO</name>
<sequence>MIKNISILLVLLLTSISYGQNITLIKNTNPKAKELLHGLNTTKDSLMLECDTKIKNVEIFNGEYDLITTVEANKAQISLKDLPIGEFVIETKLANKVIIIELIKYGNYNSSYSNKSLSTNQMIEGKGMMLDEELKVIKSTPKTSIAFLLTRQNSEHENRKNQRYFWTEAQINNDSGSSKTMRLVDQQSVEAMILRHKLEVKSDSGKLNKLTIWEVYDKSEFMENQVSNPEFVYSSATDIFNPTPYFMTSQNIQNL</sequence>
<evidence type="ECO:0000313" key="2">
    <source>
        <dbReference type="Proteomes" id="UP000611215"/>
    </source>
</evidence>
<reference evidence="1 2" key="1">
    <citation type="submission" date="2020-11" db="EMBL/GenBank/DDBJ databases">
        <title>Winogradskyella marina sp. nov., isolated from marine sediment.</title>
        <authorList>
            <person name="Bo J."/>
            <person name="Wang S."/>
            <person name="Song X."/>
            <person name="Du Z."/>
        </authorList>
    </citation>
    <scope>NUCLEOTIDE SEQUENCE [LARGE SCALE GENOMIC DNA]</scope>
    <source>
        <strain evidence="1 2">F6397</strain>
    </source>
</reference>
<gene>
    <name evidence="1" type="ORF">ITJ86_09630</name>
</gene>
<keyword evidence="2" id="KW-1185">Reference proteome</keyword>
<dbReference type="Proteomes" id="UP000611215">
    <property type="component" value="Unassembled WGS sequence"/>
</dbReference>